<dbReference type="InterPro" id="IPR036812">
    <property type="entry name" value="NAD(P)_OxRdtase_dom_sf"/>
</dbReference>
<name>A0A9E2KBY5_9FIRM</name>
<feature type="domain" description="NADP-dependent oxidoreductase" evidence="2">
    <location>
        <begin position="16"/>
        <end position="320"/>
    </location>
</feature>
<evidence type="ECO:0000313" key="3">
    <source>
        <dbReference type="EMBL" id="MBU3804233.1"/>
    </source>
</evidence>
<dbReference type="GO" id="GO:0016491">
    <property type="term" value="F:oxidoreductase activity"/>
    <property type="evidence" value="ECO:0007669"/>
    <property type="project" value="UniProtKB-KW"/>
</dbReference>
<organism evidence="3 4">
    <name type="scientific">Candidatus Cellulosilyticum pullistercoris</name>
    <dbReference type="NCBI Taxonomy" id="2838521"/>
    <lineage>
        <taxon>Bacteria</taxon>
        <taxon>Bacillati</taxon>
        <taxon>Bacillota</taxon>
        <taxon>Clostridia</taxon>
        <taxon>Lachnospirales</taxon>
        <taxon>Cellulosilyticaceae</taxon>
        <taxon>Cellulosilyticum</taxon>
    </lineage>
</organism>
<reference evidence="3" key="2">
    <citation type="submission" date="2021-04" db="EMBL/GenBank/DDBJ databases">
        <authorList>
            <person name="Gilroy R."/>
        </authorList>
    </citation>
    <scope>NUCLEOTIDE SEQUENCE</scope>
    <source>
        <strain evidence="3">B5-657</strain>
    </source>
</reference>
<dbReference type="InterPro" id="IPR050523">
    <property type="entry name" value="AKR_Detox_Biosynth"/>
</dbReference>
<accession>A0A9E2KBY5</accession>
<dbReference type="AlphaFoldDB" id="A0A9E2KBY5"/>
<dbReference type="PANTHER" id="PTHR43364">
    <property type="entry name" value="NADH-SPECIFIC METHYLGLYOXAL REDUCTASE-RELATED"/>
    <property type="match status" value="1"/>
</dbReference>
<dbReference type="Gene3D" id="3.20.20.100">
    <property type="entry name" value="NADP-dependent oxidoreductase domain"/>
    <property type="match status" value="1"/>
</dbReference>
<evidence type="ECO:0000256" key="1">
    <source>
        <dbReference type="ARBA" id="ARBA00023002"/>
    </source>
</evidence>
<proteinExistence type="predicted"/>
<keyword evidence="1" id="KW-0560">Oxidoreductase</keyword>
<dbReference type="EMBL" id="JAHLFQ010000125">
    <property type="protein sequence ID" value="MBU3804233.1"/>
    <property type="molecule type" value="Genomic_DNA"/>
</dbReference>
<evidence type="ECO:0000259" key="2">
    <source>
        <dbReference type="Pfam" id="PF00248"/>
    </source>
</evidence>
<dbReference type="PANTHER" id="PTHR43364:SF4">
    <property type="entry name" value="NAD(P)-LINKED OXIDOREDUCTASE SUPERFAMILY PROTEIN"/>
    <property type="match status" value="1"/>
</dbReference>
<evidence type="ECO:0000313" key="4">
    <source>
        <dbReference type="Proteomes" id="UP000824229"/>
    </source>
</evidence>
<reference evidence="3" key="1">
    <citation type="journal article" date="2021" name="PeerJ">
        <title>Extensive microbial diversity within the chicken gut microbiome revealed by metagenomics and culture.</title>
        <authorList>
            <person name="Gilroy R."/>
            <person name="Ravi A."/>
            <person name="Getino M."/>
            <person name="Pursley I."/>
            <person name="Horton D.L."/>
            <person name="Alikhan N.F."/>
            <person name="Baker D."/>
            <person name="Gharbi K."/>
            <person name="Hall N."/>
            <person name="Watson M."/>
            <person name="Adriaenssens E.M."/>
            <person name="Foster-Nyarko E."/>
            <person name="Jarju S."/>
            <person name="Secka A."/>
            <person name="Antonio M."/>
            <person name="Oren A."/>
            <person name="Chaudhuri R.R."/>
            <person name="La Ragione R."/>
            <person name="Hildebrand F."/>
            <person name="Pallen M.J."/>
        </authorList>
    </citation>
    <scope>NUCLEOTIDE SEQUENCE</scope>
    <source>
        <strain evidence="3">B5-657</strain>
    </source>
</reference>
<comment type="caution">
    <text evidence="3">The sequence shown here is derived from an EMBL/GenBank/DDBJ whole genome shotgun (WGS) entry which is preliminary data.</text>
</comment>
<dbReference type="CDD" id="cd19149">
    <property type="entry name" value="AKR_AKR11B2"/>
    <property type="match status" value="1"/>
</dbReference>
<protein>
    <submittedName>
        <fullName evidence="3">Aldo/keto reductase</fullName>
    </submittedName>
</protein>
<sequence length="324" mass="36232">MEYMQIGKSDVQVSKVALGTWAIGGGSWWGDNDDAESIRTIHAALDLGINLVDTAPVYGMGHSEEVVGKAISDRRQKVILSTKCGLMFDRTEGSYYFSRDGKNVYKNLSKSAVIDSVDQSLRRLKTDYIDIMFTHWQSIEPFIVPVEETMDALMSLKKAGKIRVIGGSNMSAAHIEEYLQYGELDIIQEKYSLIDKRVEEEILPSAIKHGITFQAYSPLEQGLLTGKIRKDFVPEPGSTREGKKWYKPENLSKIVDGVDSWKMLCEKYGCTYGNLAMAWVAAQNPLINVLCGARKINQIEENVKASDIKLSPEDIAFMTQSIIL</sequence>
<dbReference type="InterPro" id="IPR023210">
    <property type="entry name" value="NADP_OxRdtase_dom"/>
</dbReference>
<dbReference type="Proteomes" id="UP000824229">
    <property type="component" value="Unassembled WGS sequence"/>
</dbReference>
<gene>
    <name evidence="3" type="ORF">H9872_05720</name>
</gene>
<dbReference type="SUPFAM" id="SSF51430">
    <property type="entry name" value="NAD(P)-linked oxidoreductase"/>
    <property type="match status" value="1"/>
</dbReference>
<dbReference type="Pfam" id="PF00248">
    <property type="entry name" value="Aldo_ket_red"/>
    <property type="match status" value="1"/>
</dbReference>
<dbReference type="GO" id="GO:0005829">
    <property type="term" value="C:cytosol"/>
    <property type="evidence" value="ECO:0007669"/>
    <property type="project" value="TreeGrafter"/>
</dbReference>